<name>A0ABQ6HDR9_9GAMM</name>
<evidence type="ECO:0000313" key="3">
    <source>
        <dbReference type="EMBL" id="GLX84621.1"/>
    </source>
</evidence>
<feature type="transmembrane region" description="Helical" evidence="1">
    <location>
        <begin position="53"/>
        <end position="74"/>
    </location>
</feature>
<keyword evidence="1" id="KW-1133">Transmembrane helix</keyword>
<reference evidence="3 4" key="1">
    <citation type="submission" date="2023-03" db="EMBL/GenBank/DDBJ databases">
        <title>Thalassotalea loyana LMG 22536T draft genome sequence.</title>
        <authorList>
            <person name="Sawabe T."/>
        </authorList>
    </citation>
    <scope>NUCLEOTIDE SEQUENCE [LARGE SCALE GENOMIC DNA]</scope>
    <source>
        <strain evidence="3 4">LMG 22536</strain>
    </source>
</reference>
<dbReference type="Proteomes" id="UP001157134">
    <property type="component" value="Unassembled WGS sequence"/>
</dbReference>
<sequence>MELAVKLLAWCLILNYGVLLLWFIILVLAKPFLFKMHSRWFDISYEQFNQMNYIAFALYKILVFVFFLAPYVGLKLLGY</sequence>
<dbReference type="RefSeq" id="WP_407704849.1">
    <property type="nucleotide sequence ID" value="NZ_BSSV01000001.1"/>
</dbReference>
<keyword evidence="4" id="KW-1185">Reference proteome</keyword>
<proteinExistence type="predicted"/>
<evidence type="ECO:0000256" key="1">
    <source>
        <dbReference type="SAM" id="Phobius"/>
    </source>
</evidence>
<keyword evidence="1" id="KW-0472">Membrane</keyword>
<organism evidence="3 4">
    <name type="scientific">Thalassotalea loyana</name>
    <dbReference type="NCBI Taxonomy" id="280483"/>
    <lineage>
        <taxon>Bacteria</taxon>
        <taxon>Pseudomonadati</taxon>
        <taxon>Pseudomonadota</taxon>
        <taxon>Gammaproteobacteria</taxon>
        <taxon>Alteromonadales</taxon>
        <taxon>Colwelliaceae</taxon>
        <taxon>Thalassotalea</taxon>
    </lineage>
</organism>
<keyword evidence="1" id="KW-0812">Transmembrane</keyword>
<evidence type="ECO:0000313" key="4">
    <source>
        <dbReference type="Proteomes" id="UP001157134"/>
    </source>
</evidence>
<protein>
    <recommendedName>
        <fullName evidence="2">DUF6868 domain-containing protein</fullName>
    </recommendedName>
</protein>
<dbReference type="InterPro" id="IPR049220">
    <property type="entry name" value="DUF6868"/>
</dbReference>
<comment type="caution">
    <text evidence="3">The sequence shown here is derived from an EMBL/GenBank/DDBJ whole genome shotgun (WGS) entry which is preliminary data.</text>
</comment>
<gene>
    <name evidence="3" type="ORF">tloyanaT_08730</name>
</gene>
<dbReference type="Pfam" id="PF21742">
    <property type="entry name" value="DUF6868"/>
    <property type="match status" value="1"/>
</dbReference>
<evidence type="ECO:0000259" key="2">
    <source>
        <dbReference type="Pfam" id="PF21742"/>
    </source>
</evidence>
<feature type="domain" description="DUF6868" evidence="2">
    <location>
        <begin position="4"/>
        <end position="77"/>
    </location>
</feature>
<accession>A0ABQ6HDR9</accession>
<feature type="transmembrane region" description="Helical" evidence="1">
    <location>
        <begin position="7"/>
        <end position="33"/>
    </location>
</feature>
<dbReference type="EMBL" id="BSSV01000001">
    <property type="protein sequence ID" value="GLX84621.1"/>
    <property type="molecule type" value="Genomic_DNA"/>
</dbReference>